<organism evidence="1 2">
    <name type="scientific">Enterovibrio qingdaonensis</name>
    <dbReference type="NCBI Taxonomy" id="2899818"/>
    <lineage>
        <taxon>Bacteria</taxon>
        <taxon>Pseudomonadati</taxon>
        <taxon>Pseudomonadota</taxon>
        <taxon>Gammaproteobacteria</taxon>
        <taxon>Vibrionales</taxon>
        <taxon>Vibrionaceae</taxon>
        <taxon>Enterovibrio</taxon>
    </lineage>
</organism>
<dbReference type="EMBL" id="JAJUBB010000007">
    <property type="protein sequence ID" value="MDD1781764.1"/>
    <property type="molecule type" value="Genomic_DNA"/>
</dbReference>
<name>A0ABT5QLA5_9GAMM</name>
<reference evidence="1" key="1">
    <citation type="submission" date="2021-12" db="EMBL/GenBank/DDBJ databases">
        <title>Enterovibrio ZSDZ35 sp. nov. and Enterovibrio ZSDZ42 sp. nov., isolated from coastal seawater in Qingdao.</title>
        <authorList>
            <person name="Zhang P."/>
        </authorList>
    </citation>
    <scope>NUCLEOTIDE SEQUENCE</scope>
    <source>
        <strain evidence="1">ZSDZ35</strain>
    </source>
</reference>
<dbReference type="Proteomes" id="UP001149821">
    <property type="component" value="Unassembled WGS sequence"/>
</dbReference>
<keyword evidence="2" id="KW-1185">Reference proteome</keyword>
<gene>
    <name evidence="1" type="ORF">LRP49_11215</name>
</gene>
<accession>A0ABT5QLA5</accession>
<sequence length="68" mass="7863">MAKVPVKVAFLNALTGHWAVKKPCSVIAVTQSLETIKRWWRRKFFAILELKKQKAIVCGKRLRQLVTQ</sequence>
<proteinExistence type="predicted"/>
<dbReference type="RefSeq" id="WP_274142270.1">
    <property type="nucleotide sequence ID" value="NZ_JAJUBB010000007.1"/>
</dbReference>
<evidence type="ECO:0000313" key="2">
    <source>
        <dbReference type="Proteomes" id="UP001149821"/>
    </source>
</evidence>
<evidence type="ECO:0000313" key="1">
    <source>
        <dbReference type="EMBL" id="MDD1781764.1"/>
    </source>
</evidence>
<protein>
    <submittedName>
        <fullName evidence="1">Uncharacterized protein</fullName>
    </submittedName>
</protein>
<comment type="caution">
    <text evidence="1">The sequence shown here is derived from an EMBL/GenBank/DDBJ whole genome shotgun (WGS) entry which is preliminary data.</text>
</comment>